<evidence type="ECO:0000313" key="2">
    <source>
        <dbReference type="EMBL" id="MDQ0114572.1"/>
    </source>
</evidence>
<sequence length="1021" mass="113401">MIRKRYKTVLLTLLLAVMCVTSIDVKGSAAAPQATIGIKRIVTYHNSAYALDDNGKLFAWGNFHTRATNEPRRVDNWFEGKRIADIAVNERGLFILLSDGTLWTRSVDVYSKILPAQVAGISGITSITASDLILYAQDTEGFVWTVGTPPPNFKLTARKRSAIIPDLAKIVDGYAIKTDGTVWDLGEQGMDEPAQIPGLTEVADIASAFHGSIYAVKSDGTLWAWGGKIYNPMELRSEDEFQEMPVQIEGVSNIQDIALGNEHGLLLKRDGTVWTWGANNNYQLGNSQQKNSAKPVQVQSLQGIQSIVSGQWADHSFGIDRKGNVWAWGSNEYGQIGADLKAGRVASAQTIFFPRVVDGSIKFDKVSYMVDGAGVYDAADNDKGLIIASNEKVLLISKDYGQTWTKKPVPVKAYYHNLEYISQNQTFYYTPFNAAKQVTMWSKDGLSWSPLKLQGADGATLEMTSIRWLNGQYLLTGTDANADWDYSTYVLASKDGINWKQLAEVPIGNMDNVLWNGKQYVGLAGGYSYYGAPKSRNQFRLSADTSGELIVYTSPDLNTWTMQSGSIKSLNYTDPFFNPKFLRPTYFAELYEIKTDRTIVLHDDSGNILESKDGITFKITRKEPLFIGSSLSEIFWNGSQYLMYLEYNNFGYVLTSKDKIKWTKKKIPNIPRAINVHKVGNRFVAFGFMGIAVSKDGLEWKITSSPPQSIAAFDVIKNNGLFIAVGSQSKDTGAYNIKNIPAVQTSKDGSSWKTVFAADVSTRVSAEIRSVATSGKRYVAVGEQHSYTSLDGAKWTANKMPSGIDFQKVVWSGNKYVAYGYAMSTNGAVVASKVFFSADGVKWTEAYKTSGYLRDIAAHNGTVVAVGRTSKNQALAVSSSDLKKWKESQFANSPDIKVWDSSNVPHGFTNVQWTKDRFLVMSADMYSSKDGVTWSIEKSDYSKYTRYSPYEYLGGHIMWTGQEYRLYHVNSIGISTDLKSWVFYEIDLGESLEHLIMNDSEMIGFGSEHSMFRIRSAASRP</sequence>
<dbReference type="SUPFAM" id="SSF75005">
    <property type="entry name" value="Arabinanase/levansucrase/invertase"/>
    <property type="match status" value="1"/>
</dbReference>
<name>A0ABT9U4K5_PAEHA</name>
<feature type="chain" id="PRO_5047453761" evidence="1">
    <location>
        <begin position="23"/>
        <end position="1021"/>
    </location>
</feature>
<dbReference type="SUPFAM" id="SSF50939">
    <property type="entry name" value="Sialidases"/>
    <property type="match status" value="2"/>
</dbReference>
<dbReference type="InterPro" id="IPR000408">
    <property type="entry name" value="Reg_chr_condens"/>
</dbReference>
<dbReference type="Proteomes" id="UP001229346">
    <property type="component" value="Unassembled WGS sequence"/>
</dbReference>
<keyword evidence="1" id="KW-0732">Signal</keyword>
<dbReference type="Pfam" id="PF13540">
    <property type="entry name" value="RCC1_2"/>
    <property type="match status" value="1"/>
</dbReference>
<evidence type="ECO:0000313" key="3">
    <source>
        <dbReference type="Proteomes" id="UP001229346"/>
    </source>
</evidence>
<dbReference type="RefSeq" id="WP_307205965.1">
    <property type="nucleotide sequence ID" value="NZ_JAUSST010000006.1"/>
</dbReference>
<dbReference type="Pfam" id="PF00415">
    <property type="entry name" value="RCC1"/>
    <property type="match status" value="1"/>
</dbReference>
<dbReference type="PANTHER" id="PTHR45982:SF1">
    <property type="entry name" value="REGULATOR OF CHROMOSOME CONDENSATION"/>
    <property type="match status" value="1"/>
</dbReference>
<reference evidence="2 3" key="1">
    <citation type="submission" date="2023-07" db="EMBL/GenBank/DDBJ databases">
        <title>Sorghum-associated microbial communities from plants grown in Nebraska, USA.</title>
        <authorList>
            <person name="Schachtman D."/>
        </authorList>
    </citation>
    <scope>NUCLEOTIDE SEQUENCE [LARGE SCALE GENOMIC DNA]</scope>
    <source>
        <strain evidence="2 3">CC482</strain>
    </source>
</reference>
<proteinExistence type="predicted"/>
<dbReference type="PANTHER" id="PTHR45982">
    <property type="entry name" value="REGULATOR OF CHROMOSOME CONDENSATION"/>
    <property type="match status" value="1"/>
</dbReference>
<evidence type="ECO:0000256" key="1">
    <source>
        <dbReference type="SAM" id="SignalP"/>
    </source>
</evidence>
<dbReference type="SUPFAM" id="SSF50985">
    <property type="entry name" value="RCC1/BLIP-II"/>
    <property type="match status" value="2"/>
</dbReference>
<dbReference type="InterPro" id="IPR051553">
    <property type="entry name" value="Ran_GTPase-activating"/>
</dbReference>
<comment type="caution">
    <text evidence="2">The sequence shown here is derived from an EMBL/GenBank/DDBJ whole genome shotgun (WGS) entry which is preliminary data.</text>
</comment>
<dbReference type="PROSITE" id="PS50012">
    <property type="entry name" value="RCC1_3"/>
    <property type="match status" value="3"/>
</dbReference>
<dbReference type="EMBL" id="JAUSSU010000008">
    <property type="protein sequence ID" value="MDQ0114572.1"/>
    <property type="molecule type" value="Genomic_DNA"/>
</dbReference>
<organism evidence="2 3">
    <name type="scientific">Paenibacillus harenae</name>
    <dbReference type="NCBI Taxonomy" id="306543"/>
    <lineage>
        <taxon>Bacteria</taxon>
        <taxon>Bacillati</taxon>
        <taxon>Bacillota</taxon>
        <taxon>Bacilli</taxon>
        <taxon>Bacillales</taxon>
        <taxon>Paenibacillaceae</taxon>
        <taxon>Paenibacillus</taxon>
    </lineage>
</organism>
<keyword evidence="3" id="KW-1185">Reference proteome</keyword>
<gene>
    <name evidence="2" type="ORF">J2T15_004028</name>
</gene>
<dbReference type="InterPro" id="IPR036278">
    <property type="entry name" value="Sialidase_sf"/>
</dbReference>
<feature type="signal peptide" evidence="1">
    <location>
        <begin position="1"/>
        <end position="22"/>
    </location>
</feature>
<dbReference type="InterPro" id="IPR023296">
    <property type="entry name" value="Glyco_hydro_beta-prop_sf"/>
</dbReference>
<accession>A0ABT9U4K5</accession>
<dbReference type="Gene3D" id="2.130.10.30">
    <property type="entry name" value="Regulator of chromosome condensation 1/beta-lactamase-inhibitor protein II"/>
    <property type="match status" value="2"/>
</dbReference>
<protein>
    <submittedName>
        <fullName evidence="2">Uncharacterized protein</fullName>
    </submittedName>
</protein>
<dbReference type="InterPro" id="IPR009091">
    <property type="entry name" value="RCC1/BLIP-II"/>
</dbReference>